<dbReference type="CDD" id="cd08946">
    <property type="entry name" value="SDR_e"/>
    <property type="match status" value="1"/>
</dbReference>
<evidence type="ECO:0008006" key="6">
    <source>
        <dbReference type="Google" id="ProtNLM"/>
    </source>
</evidence>
<dbReference type="Pfam" id="PF01370">
    <property type="entry name" value="Epimerase"/>
    <property type="match status" value="1"/>
</dbReference>
<evidence type="ECO:0000256" key="1">
    <source>
        <dbReference type="ARBA" id="ARBA00010271"/>
    </source>
</evidence>
<dbReference type="KEGG" id="cne:CNG01130"/>
<evidence type="ECO:0000313" key="5">
    <source>
        <dbReference type="Proteomes" id="UP000002149"/>
    </source>
</evidence>
<dbReference type="eggNOG" id="KOG1371">
    <property type="taxonomic scope" value="Eukaryota"/>
</dbReference>
<gene>
    <name evidence="4" type="ordered locus">CNG01130</name>
</gene>
<dbReference type="eggNOG" id="KOG1021">
    <property type="taxonomic scope" value="Eukaryota"/>
</dbReference>
<dbReference type="Proteomes" id="UP000002149">
    <property type="component" value="Chromosome 7"/>
</dbReference>
<dbReference type="GO" id="GO:0016757">
    <property type="term" value="F:glycosyltransferase activity"/>
    <property type="evidence" value="ECO:0007669"/>
    <property type="project" value="InterPro"/>
</dbReference>
<feature type="domain" description="Exostosin GT47" evidence="3">
    <location>
        <begin position="802"/>
        <end position="1073"/>
    </location>
</feature>
<dbReference type="InterPro" id="IPR040911">
    <property type="entry name" value="Exostosin_GT47"/>
</dbReference>
<dbReference type="VEuPathDB" id="FungiDB:CNG01130"/>
<dbReference type="InterPro" id="IPR036291">
    <property type="entry name" value="NAD(P)-bd_dom_sf"/>
</dbReference>
<dbReference type="PANTHER" id="PTHR11062">
    <property type="entry name" value="EXOSTOSIN HEPARAN SULFATE GLYCOSYLTRANSFERASE -RELATED"/>
    <property type="match status" value="1"/>
</dbReference>
<dbReference type="Pfam" id="PF03016">
    <property type="entry name" value="Exostosin_GT47"/>
    <property type="match status" value="1"/>
</dbReference>
<organism evidence="4 5">
    <name type="scientific">Cryptococcus deneoformans (strain JEC21 / ATCC MYA-565)</name>
    <name type="common">Cryptococcus neoformans var. neoformans serotype D</name>
    <dbReference type="NCBI Taxonomy" id="214684"/>
    <lineage>
        <taxon>Eukaryota</taxon>
        <taxon>Fungi</taxon>
        <taxon>Dikarya</taxon>
        <taxon>Basidiomycota</taxon>
        <taxon>Agaricomycotina</taxon>
        <taxon>Tremellomycetes</taxon>
        <taxon>Tremellales</taxon>
        <taxon>Cryptococcaceae</taxon>
        <taxon>Cryptococcus</taxon>
        <taxon>Cryptococcus neoformans species complex</taxon>
    </lineage>
</organism>
<dbReference type="RefSeq" id="XP_571782.1">
    <property type="nucleotide sequence ID" value="XM_571782.2"/>
</dbReference>
<dbReference type="SUPFAM" id="SSF51735">
    <property type="entry name" value="NAD(P)-binding Rossmann-fold domains"/>
    <property type="match status" value="1"/>
</dbReference>
<dbReference type="EMBL" id="AE017347">
    <property type="protein sequence ID" value="AAW44475.1"/>
    <property type="molecule type" value="Genomic_DNA"/>
</dbReference>
<dbReference type="InterPro" id="IPR001509">
    <property type="entry name" value="Epimerase_deHydtase"/>
</dbReference>
<dbReference type="GeneID" id="3258704"/>
<dbReference type="OrthoDB" id="331544at2759"/>
<evidence type="ECO:0000313" key="4">
    <source>
        <dbReference type="EMBL" id="AAW44475.1"/>
    </source>
</evidence>
<name>Q5KEB0_CRYD1</name>
<dbReference type="PaxDb" id="214684-Q5KEB0"/>
<proteinExistence type="inferred from homology"/>
<accession>Q5KEB0</accession>
<dbReference type="CAZy" id="GT47">
    <property type="family name" value="Glycosyltransferase Family 47"/>
</dbReference>
<reference evidence="4 5" key="1">
    <citation type="journal article" date="2005" name="Science">
        <title>The genome of the basidiomycetous yeast and human pathogen Cryptococcus neoformans.</title>
        <authorList>
            <person name="Loftus B.J."/>
            <person name="Fung E."/>
            <person name="Roncaglia P."/>
            <person name="Rowley D."/>
            <person name="Amedeo P."/>
            <person name="Bruno D."/>
            <person name="Vamathevan J."/>
            <person name="Miranda M."/>
            <person name="Anderson I.J."/>
            <person name="Fraser J.A."/>
            <person name="Allen J.E."/>
            <person name="Bosdet I.E."/>
            <person name="Brent M.R."/>
            <person name="Chiu R."/>
            <person name="Doering T.L."/>
            <person name="Donlin M.J."/>
            <person name="D'Souza C.A."/>
            <person name="Fox D.S."/>
            <person name="Grinberg V."/>
            <person name="Fu J."/>
            <person name="Fukushima M."/>
            <person name="Haas B.J."/>
            <person name="Huang J.C."/>
            <person name="Janbon G."/>
            <person name="Jones S.J."/>
            <person name="Koo H.L."/>
            <person name="Krzywinski M.I."/>
            <person name="Kwon-Chung J.K."/>
            <person name="Lengeler K.B."/>
            <person name="Maiti R."/>
            <person name="Marra M.A."/>
            <person name="Marra R.E."/>
            <person name="Mathewson C.A."/>
            <person name="Mitchell T.G."/>
            <person name="Pertea M."/>
            <person name="Riggs F.R."/>
            <person name="Salzberg S.L."/>
            <person name="Schein J.E."/>
            <person name="Shvartsbeyn A."/>
            <person name="Shin H."/>
            <person name="Shumway M."/>
            <person name="Specht C.A."/>
            <person name="Suh B.B."/>
            <person name="Tenney A."/>
            <person name="Utterback T.R."/>
            <person name="Wickes B.L."/>
            <person name="Wortman J.R."/>
            <person name="Wye N.H."/>
            <person name="Kronstad J.W."/>
            <person name="Lodge J.K."/>
            <person name="Heitman J."/>
            <person name="Davis R.W."/>
            <person name="Fraser C.M."/>
            <person name="Hyman R.W."/>
        </authorList>
    </citation>
    <scope>NUCLEOTIDE SEQUENCE [LARGE SCALE GENOMIC DNA]</scope>
    <source>
        <strain evidence="5">JEC21 / ATCC MYA-565</strain>
    </source>
</reference>
<dbReference type="InParanoid" id="Q5KEB0"/>
<sequence length="1132" mass="126566">MAPFQPPLRLLLLPLHKPRFLALLILPLIVLLYKNQLSNPPTLKAKVKEAHQGGSWEALTDVDDDWGTHEGIWGGDIKDWFGWKDKGRTSILITGGAGQLGQALIPQLINNYTVHVQDIVPRPPSLPSSIIYHRSSSTPPAEAYKSIFASNTFDGVIHLAGISLDVWCAAKEDECHEVNVGGTKALMNEVIAVNNKQFKRGKMWKNVRVPWVILGSTMEVFGPEGTNEDSPKHPASALGRTKMEAEQVFEEAILDSPDEEGIRGLILRFPEVYGYHSASSIPEAFIPSLLTNSLTFLPIQYSSNQIPYDLLHAEDAIIGFVKAISYIKGTPSGDVSTINLISGQRTPERDIVELVRKETTSMSPVRDIGDNRNPNAHEYFPAKAAEILDWRAEITPPVGLGKAITQLTGDISTYFRSYLHEHCPPSADFPAPDGDFAVPFIEDERNKPLWKLDGCTVNLGFNHEGWLHHLKCHDGKHCNVDDVKVTALNWNQSTFIIEKVEKKKRERIVRVMLKEQNGMGYLGMTQTEGEVGLELYKDPKEGQTVFDLEVRRDSSDLRLLVPDSEMQLHAVSNKTDGSTWFTVEPITRWVDPHFDMRINVLCCPFEGDWPLLLDDYESADVRFGSTGEIPFDSTRRSHLCTRAEQAVRYNFKHLSTARQAVSKVTGTAGHAFFNETGPKTDPHPHAWALKDLPPCWNDCESPTVCVQTGNCKCVQADHCKPRRENPLLKIYPSNSLHPDENKSPVGCLDGHSSVLTHAVEAVDWKDVLLPAARAALEAHPDFVKVHVADGYKGQEEIEAAPCHRLQETNCFSADSIMYKSLRHISVPADEAELVVLPVYQQCTGVQFLLHDAMQHASETIPGVKNEEKTVALVLTHDWGICIDSVWDIWSARDQHAFHPDRILNNVLVWSVMGDYDSPCYRPHQDVVVPARTCHTNTLRATFSNVGSIKPMRERLNLLTWSGTYEVAGKSERIRLTCGRGGAGDRELIKGGGKQSNFANGDYMNDLNNARFCPQPRGITGWSPQTNDAIYAGCIPVFISEGTHYPFADFLDWSKLSVRVAPTELDKIEKILAAIPLSKVEELQANLVSMREAFLYSGDEKPEEELERRGPMFFALHEAGMRIRTRYPVKEEE</sequence>
<comment type="similarity">
    <text evidence="1">Belongs to the glycosyltransferase 47 family.</text>
</comment>
<protein>
    <recommendedName>
        <fullName evidence="6">Exostosin GT47 domain-containing protein</fullName>
    </recommendedName>
</protein>
<evidence type="ECO:0000259" key="3">
    <source>
        <dbReference type="Pfam" id="PF03016"/>
    </source>
</evidence>
<dbReference type="OMA" id="PFTHDFG"/>
<dbReference type="AlphaFoldDB" id="Q5KEB0"/>
<evidence type="ECO:0000259" key="2">
    <source>
        <dbReference type="Pfam" id="PF01370"/>
    </source>
</evidence>
<dbReference type="STRING" id="214684.Q5KEB0"/>
<dbReference type="Gene3D" id="3.40.50.720">
    <property type="entry name" value="NAD(P)-binding Rossmann-like Domain"/>
    <property type="match status" value="1"/>
</dbReference>
<dbReference type="InterPro" id="IPR004263">
    <property type="entry name" value="Exostosin"/>
</dbReference>
<dbReference type="HOGENOM" id="CLU_292595_0_0_1"/>
<keyword evidence="5" id="KW-1185">Reference proteome</keyword>
<feature type="domain" description="NAD-dependent epimerase/dehydratase" evidence="2">
    <location>
        <begin position="91"/>
        <end position="333"/>
    </location>
</feature>
<dbReference type="PANTHER" id="PTHR11062:SF73">
    <property type="entry name" value="EXOSTOSIN-LIKE 3"/>
    <property type="match status" value="1"/>
</dbReference>